<dbReference type="EMBL" id="MN739626">
    <property type="protein sequence ID" value="QHT16500.1"/>
    <property type="molecule type" value="Genomic_DNA"/>
</dbReference>
<evidence type="ECO:0000256" key="1">
    <source>
        <dbReference type="SAM" id="Phobius"/>
    </source>
</evidence>
<reference evidence="2" key="1">
    <citation type="journal article" date="2020" name="Nature">
        <title>Giant virus diversity and host interactions through global metagenomics.</title>
        <authorList>
            <person name="Schulz F."/>
            <person name="Roux S."/>
            <person name="Paez-Espino D."/>
            <person name="Jungbluth S."/>
            <person name="Walsh D.A."/>
            <person name="Denef V.J."/>
            <person name="McMahon K.D."/>
            <person name="Konstantinidis K.T."/>
            <person name="Eloe-Fadrosh E.A."/>
            <person name="Kyrpides N.C."/>
            <person name="Woyke T."/>
        </authorList>
    </citation>
    <scope>NUCLEOTIDE SEQUENCE</scope>
    <source>
        <strain evidence="2">GVMAG-M-3300023174-189</strain>
    </source>
</reference>
<keyword evidence="1" id="KW-1133">Transmembrane helix</keyword>
<keyword evidence="1" id="KW-0812">Transmembrane</keyword>
<sequence>MSKSLGVLVFAMFEFMLIQRLMSMIIGGIAPVGAGENALQGMCQPGFMFPNQMRISLVETIGIPSMFPSPSMFFLAATLSYMMNAMQNFGREIKSLSGELKTRTSIAIVLSFLFIIAMMMFRYSYGCESFGTLLLSVVLGFVIGGLVVQQNITLFGRDGVNVLNIPMILSGLERGKPMYVCAPSDI</sequence>
<evidence type="ECO:0000313" key="2">
    <source>
        <dbReference type="EMBL" id="QHT16500.1"/>
    </source>
</evidence>
<dbReference type="AlphaFoldDB" id="A0A6C0DJT5"/>
<feature type="transmembrane region" description="Helical" evidence="1">
    <location>
        <begin position="104"/>
        <end position="123"/>
    </location>
</feature>
<protein>
    <submittedName>
        <fullName evidence="2">Uncharacterized protein</fullName>
    </submittedName>
</protein>
<proteinExistence type="predicted"/>
<accession>A0A6C0DJT5</accession>
<name>A0A6C0DJT5_9ZZZZ</name>
<feature type="transmembrane region" description="Helical" evidence="1">
    <location>
        <begin position="129"/>
        <end position="148"/>
    </location>
</feature>
<feature type="transmembrane region" description="Helical" evidence="1">
    <location>
        <begin position="61"/>
        <end position="83"/>
    </location>
</feature>
<keyword evidence="1" id="KW-0472">Membrane</keyword>
<organism evidence="2">
    <name type="scientific">viral metagenome</name>
    <dbReference type="NCBI Taxonomy" id="1070528"/>
    <lineage>
        <taxon>unclassified sequences</taxon>
        <taxon>metagenomes</taxon>
        <taxon>organismal metagenomes</taxon>
    </lineage>
</organism>